<dbReference type="SUPFAM" id="SSF63724">
    <property type="entry name" value="Cytolysin/lectin"/>
    <property type="match status" value="1"/>
</dbReference>
<evidence type="ECO:0000313" key="2">
    <source>
        <dbReference type="Proteomes" id="UP000286045"/>
    </source>
</evidence>
<evidence type="ECO:0000313" key="1">
    <source>
        <dbReference type="EMBL" id="RWA08739.1"/>
    </source>
</evidence>
<dbReference type="Gene3D" id="2.60.270.20">
    <property type="entry name" value="Cytolysin/lectin"/>
    <property type="match status" value="1"/>
</dbReference>
<comment type="caution">
    <text evidence="1">The sequence shown here is derived from an EMBL/GenBank/DDBJ whole genome shotgun (WGS) entry which is preliminary data.</text>
</comment>
<keyword evidence="2" id="KW-1185">Reference proteome</keyword>
<proteinExistence type="predicted"/>
<dbReference type="Proteomes" id="UP000286045">
    <property type="component" value="Unassembled WGS sequence"/>
</dbReference>
<name>A0A439D2S3_9PEZI</name>
<gene>
    <name evidence="1" type="ORF">EKO27_g6379</name>
</gene>
<reference evidence="1 2" key="1">
    <citation type="submission" date="2018-12" db="EMBL/GenBank/DDBJ databases">
        <title>Draft genome sequence of Xylaria grammica IHI A82.</title>
        <authorList>
            <person name="Buettner E."/>
            <person name="Kellner H."/>
        </authorList>
    </citation>
    <scope>NUCLEOTIDE SEQUENCE [LARGE SCALE GENOMIC DNA]</scope>
    <source>
        <strain evidence="1 2">IHI A82</strain>
    </source>
</reference>
<dbReference type="STRING" id="363999.A0A439D2S3"/>
<protein>
    <submittedName>
        <fullName evidence="1">Uncharacterized protein</fullName>
    </submittedName>
</protein>
<dbReference type="AlphaFoldDB" id="A0A439D2S3"/>
<organism evidence="1 2">
    <name type="scientific">Xylaria grammica</name>
    <dbReference type="NCBI Taxonomy" id="363999"/>
    <lineage>
        <taxon>Eukaryota</taxon>
        <taxon>Fungi</taxon>
        <taxon>Dikarya</taxon>
        <taxon>Ascomycota</taxon>
        <taxon>Pezizomycotina</taxon>
        <taxon>Sordariomycetes</taxon>
        <taxon>Xylariomycetidae</taxon>
        <taxon>Xylariales</taxon>
        <taxon>Xylariaceae</taxon>
        <taxon>Xylaria</taxon>
    </lineage>
</organism>
<dbReference type="InterPro" id="IPR009960">
    <property type="entry name" value="Fruit_body_lectin_fun"/>
</dbReference>
<dbReference type="InterPro" id="IPR015926">
    <property type="entry name" value="Cytolysin/lectin"/>
</dbReference>
<sequence length="145" mass="16150">MSHSMPYTLKIRVYQTSTNAYFNIVEKAIFWKDNGGTWAGSDGALTLTLNGENTSGMLRFQSQNGKETFTVVLGSFNKKLWLHILPNLAAGETCVKLLPQYYDKGPYSGIDLVQAFEAQNSSRRNLAVAVKNYEGQNYDLDIVIG</sequence>
<dbReference type="EMBL" id="RYZI01000186">
    <property type="protein sequence ID" value="RWA08739.1"/>
    <property type="molecule type" value="Genomic_DNA"/>
</dbReference>
<dbReference type="Pfam" id="PF07367">
    <property type="entry name" value="FB_lectin"/>
    <property type="match status" value="1"/>
</dbReference>
<accession>A0A439D2S3</accession>